<organism evidence="6 7">
    <name type="scientific">Oligosphaera ethanolica</name>
    <dbReference type="NCBI Taxonomy" id="760260"/>
    <lineage>
        <taxon>Bacteria</taxon>
        <taxon>Pseudomonadati</taxon>
        <taxon>Lentisphaerota</taxon>
        <taxon>Oligosphaeria</taxon>
        <taxon>Oligosphaerales</taxon>
        <taxon>Oligosphaeraceae</taxon>
        <taxon>Oligosphaera</taxon>
    </lineage>
</organism>
<dbReference type="SUPFAM" id="SSF144091">
    <property type="entry name" value="Rhomboid-like"/>
    <property type="match status" value="1"/>
</dbReference>
<gene>
    <name evidence="6" type="ORF">J3R75_003511</name>
</gene>
<reference evidence="6" key="1">
    <citation type="submission" date="2023-07" db="EMBL/GenBank/DDBJ databases">
        <title>Genomic Encyclopedia of Type Strains, Phase IV (KMG-IV): sequencing the most valuable type-strain genomes for metagenomic binning, comparative biology and taxonomic classification.</title>
        <authorList>
            <person name="Goeker M."/>
        </authorList>
    </citation>
    <scope>NUCLEOTIDE SEQUENCE</scope>
    <source>
        <strain evidence="6">DSM 24202</strain>
    </source>
</reference>
<keyword evidence="3 5" id="KW-1133">Transmembrane helix</keyword>
<dbReference type="EMBL" id="JAUSVL010000001">
    <property type="protein sequence ID" value="MDQ0291404.1"/>
    <property type="molecule type" value="Genomic_DNA"/>
</dbReference>
<accession>A0AAE3VJ47</accession>
<dbReference type="Gene3D" id="1.20.1540.10">
    <property type="entry name" value="Rhomboid-like"/>
    <property type="match status" value="1"/>
</dbReference>
<dbReference type="RefSeq" id="WP_307264150.1">
    <property type="nucleotide sequence ID" value="NZ_JAUSVL010000001.1"/>
</dbReference>
<feature type="transmembrane region" description="Helical" evidence="5">
    <location>
        <begin position="62"/>
        <end position="89"/>
    </location>
</feature>
<dbReference type="AlphaFoldDB" id="A0AAE3VJ47"/>
<keyword evidence="2 5" id="KW-0812">Transmembrane</keyword>
<feature type="transmembrane region" description="Helical" evidence="5">
    <location>
        <begin position="126"/>
        <end position="142"/>
    </location>
</feature>
<evidence type="ECO:0000313" key="6">
    <source>
        <dbReference type="EMBL" id="MDQ0291404.1"/>
    </source>
</evidence>
<evidence type="ECO:0000256" key="4">
    <source>
        <dbReference type="ARBA" id="ARBA00023136"/>
    </source>
</evidence>
<sequence length="219" mass="24072">MTQTEHSTCGTCQPRMSRISIGICTRLLIGLLLSGFIFQSFAGEWTAAKLALRPDRLPVHLYTLWTAALLPSTSITRVLFRLLAVAVFFRMIEQDLTRRGFALFWLVVAGVGSAAAAVLAPSTITTAYGPIAGAFGALWHLQRQCSWSIFFAMLPARTILAVFWGLSALQYILSGQWHCLAAITAAALAGYAFMRFNDIVAFRRRLAAPAAKKHHLELD</sequence>
<evidence type="ECO:0000256" key="1">
    <source>
        <dbReference type="ARBA" id="ARBA00004141"/>
    </source>
</evidence>
<evidence type="ECO:0000256" key="3">
    <source>
        <dbReference type="ARBA" id="ARBA00022989"/>
    </source>
</evidence>
<dbReference type="Proteomes" id="UP001238163">
    <property type="component" value="Unassembled WGS sequence"/>
</dbReference>
<keyword evidence="4 5" id="KW-0472">Membrane</keyword>
<feature type="transmembrane region" description="Helical" evidence="5">
    <location>
        <begin position="175"/>
        <end position="194"/>
    </location>
</feature>
<feature type="transmembrane region" description="Helical" evidence="5">
    <location>
        <begin position="149"/>
        <end position="169"/>
    </location>
</feature>
<name>A0AAE3VJ47_9BACT</name>
<evidence type="ECO:0000313" key="7">
    <source>
        <dbReference type="Proteomes" id="UP001238163"/>
    </source>
</evidence>
<evidence type="ECO:0008006" key="8">
    <source>
        <dbReference type="Google" id="ProtNLM"/>
    </source>
</evidence>
<comment type="subcellular location">
    <subcellularLocation>
        <location evidence="1">Membrane</location>
        <topology evidence="1">Multi-pass membrane protein</topology>
    </subcellularLocation>
</comment>
<dbReference type="InterPro" id="IPR035952">
    <property type="entry name" value="Rhomboid-like_sf"/>
</dbReference>
<feature type="transmembrane region" description="Helical" evidence="5">
    <location>
        <begin position="101"/>
        <end position="120"/>
    </location>
</feature>
<comment type="caution">
    <text evidence="6">The sequence shown here is derived from an EMBL/GenBank/DDBJ whole genome shotgun (WGS) entry which is preliminary data.</text>
</comment>
<proteinExistence type="predicted"/>
<evidence type="ECO:0000256" key="5">
    <source>
        <dbReference type="SAM" id="Phobius"/>
    </source>
</evidence>
<feature type="transmembrane region" description="Helical" evidence="5">
    <location>
        <begin position="23"/>
        <end position="42"/>
    </location>
</feature>
<protein>
    <recommendedName>
        <fullName evidence="8">Peptidase S54 rhomboid domain-containing protein</fullName>
    </recommendedName>
</protein>
<dbReference type="GO" id="GO:0016020">
    <property type="term" value="C:membrane"/>
    <property type="evidence" value="ECO:0007669"/>
    <property type="project" value="UniProtKB-SubCell"/>
</dbReference>
<evidence type="ECO:0000256" key="2">
    <source>
        <dbReference type="ARBA" id="ARBA00022692"/>
    </source>
</evidence>
<keyword evidence="7" id="KW-1185">Reference proteome</keyword>